<evidence type="ECO:0000256" key="3">
    <source>
        <dbReference type="ARBA" id="ARBA00022475"/>
    </source>
</evidence>
<evidence type="ECO:0000256" key="2">
    <source>
        <dbReference type="ARBA" id="ARBA00022448"/>
    </source>
</evidence>
<reference evidence="10 11" key="1">
    <citation type="submission" date="2019-11" db="EMBL/GenBank/DDBJ databases">
        <title>Identification of a novel strain.</title>
        <authorList>
            <person name="Xu Q."/>
            <person name="Wang G."/>
        </authorList>
    </citation>
    <scope>NUCLEOTIDE SEQUENCE [LARGE SCALE GENOMIC DNA]</scope>
    <source>
        <strain evidence="11">xq</strain>
    </source>
</reference>
<keyword evidence="11" id="KW-1185">Reference proteome</keyword>
<dbReference type="GO" id="GO:0065002">
    <property type="term" value="P:intracellular protein transmembrane transport"/>
    <property type="evidence" value="ECO:0007669"/>
    <property type="project" value="UniProtKB-UniRule"/>
</dbReference>
<evidence type="ECO:0000256" key="9">
    <source>
        <dbReference type="HAMAP-Rule" id="MF_00422"/>
    </source>
</evidence>
<name>A0A6I3KF06_9HYPH</name>
<dbReference type="NCBIfam" id="TIGR00964">
    <property type="entry name" value="secE_bact"/>
    <property type="match status" value="1"/>
</dbReference>
<evidence type="ECO:0000313" key="11">
    <source>
        <dbReference type="Proteomes" id="UP000440694"/>
    </source>
</evidence>
<evidence type="ECO:0000256" key="5">
    <source>
        <dbReference type="ARBA" id="ARBA00022927"/>
    </source>
</evidence>
<keyword evidence="3 9" id="KW-1003">Cell membrane</keyword>
<comment type="function">
    <text evidence="9">Essential subunit of the Sec protein translocation channel SecYEG. Clamps together the 2 halves of SecY. May contact the channel plug during translocation.</text>
</comment>
<dbReference type="Proteomes" id="UP000440694">
    <property type="component" value="Unassembled WGS sequence"/>
</dbReference>
<dbReference type="EMBL" id="WMBQ01000001">
    <property type="protein sequence ID" value="MTD92923.1"/>
    <property type="molecule type" value="Genomic_DNA"/>
</dbReference>
<dbReference type="Gene3D" id="1.20.5.1030">
    <property type="entry name" value="Preprotein translocase secy subunit"/>
    <property type="match status" value="1"/>
</dbReference>
<comment type="subcellular location">
    <subcellularLocation>
        <location evidence="9">Cell membrane</location>
        <topology evidence="9">Single-pass membrane protein</topology>
    </subcellularLocation>
    <subcellularLocation>
        <location evidence="1">Membrane</location>
    </subcellularLocation>
</comment>
<evidence type="ECO:0000313" key="10">
    <source>
        <dbReference type="EMBL" id="MTD92923.1"/>
    </source>
</evidence>
<gene>
    <name evidence="9 10" type="primary">secE</name>
    <name evidence="10" type="ORF">GIW81_01095</name>
</gene>
<keyword evidence="5 9" id="KW-0653">Protein transport</keyword>
<sequence>MVASAARAPDVPTIGAWGASDCRMAPGEVKLMAKYNPVEFIQEVRQETSKVTWPTWKEVWITTLMVLIMVSVASVFFLITDQAIGWLVQFVLGANR</sequence>
<dbReference type="GO" id="GO:0008320">
    <property type="term" value="F:protein transmembrane transporter activity"/>
    <property type="evidence" value="ECO:0007669"/>
    <property type="project" value="UniProtKB-UniRule"/>
</dbReference>
<feature type="transmembrane region" description="Helical" evidence="9">
    <location>
        <begin position="59"/>
        <end position="79"/>
    </location>
</feature>
<evidence type="ECO:0000256" key="4">
    <source>
        <dbReference type="ARBA" id="ARBA00022692"/>
    </source>
</evidence>
<dbReference type="PANTHER" id="PTHR33910:SF1">
    <property type="entry name" value="PROTEIN TRANSLOCASE SUBUNIT SECE"/>
    <property type="match status" value="1"/>
</dbReference>
<keyword evidence="4 9" id="KW-0812">Transmembrane</keyword>
<evidence type="ECO:0000256" key="1">
    <source>
        <dbReference type="ARBA" id="ARBA00004370"/>
    </source>
</evidence>
<comment type="subunit">
    <text evidence="9">Component of the Sec protein translocase complex. Heterotrimer consisting of SecY, SecE and SecG subunits. The heterotrimers can form oligomers, although 1 heterotrimer is thought to be able to translocate proteins. Interacts with the ribosome. Interacts with SecDF, and other proteins may be involved. Interacts with SecA.</text>
</comment>
<dbReference type="GO" id="GO:0009306">
    <property type="term" value="P:protein secretion"/>
    <property type="evidence" value="ECO:0007669"/>
    <property type="project" value="UniProtKB-UniRule"/>
</dbReference>
<dbReference type="GO" id="GO:0006605">
    <property type="term" value="P:protein targeting"/>
    <property type="evidence" value="ECO:0007669"/>
    <property type="project" value="UniProtKB-UniRule"/>
</dbReference>
<evidence type="ECO:0000256" key="7">
    <source>
        <dbReference type="ARBA" id="ARBA00023010"/>
    </source>
</evidence>
<keyword evidence="7 9" id="KW-0811">Translocation</keyword>
<protein>
    <recommendedName>
        <fullName evidence="9">Protein translocase subunit SecE</fullName>
    </recommendedName>
</protein>
<dbReference type="InterPro" id="IPR001901">
    <property type="entry name" value="Translocase_SecE/Sec61-g"/>
</dbReference>
<dbReference type="InterPro" id="IPR038379">
    <property type="entry name" value="SecE_sf"/>
</dbReference>
<proteinExistence type="inferred from homology"/>
<organism evidence="10 11">
    <name type="scientific">Hyphomicrobium album</name>
    <dbReference type="NCBI Taxonomy" id="2665159"/>
    <lineage>
        <taxon>Bacteria</taxon>
        <taxon>Pseudomonadati</taxon>
        <taxon>Pseudomonadota</taxon>
        <taxon>Alphaproteobacteria</taxon>
        <taxon>Hyphomicrobiales</taxon>
        <taxon>Hyphomicrobiaceae</taxon>
        <taxon>Hyphomicrobium</taxon>
    </lineage>
</organism>
<evidence type="ECO:0000256" key="8">
    <source>
        <dbReference type="ARBA" id="ARBA00023136"/>
    </source>
</evidence>
<keyword evidence="2 9" id="KW-0813">Transport</keyword>
<evidence type="ECO:0000256" key="6">
    <source>
        <dbReference type="ARBA" id="ARBA00022989"/>
    </source>
</evidence>
<comment type="caution">
    <text evidence="10">The sequence shown here is derived from an EMBL/GenBank/DDBJ whole genome shotgun (WGS) entry which is preliminary data.</text>
</comment>
<dbReference type="InterPro" id="IPR005807">
    <property type="entry name" value="SecE_bac"/>
</dbReference>
<dbReference type="PANTHER" id="PTHR33910">
    <property type="entry name" value="PROTEIN TRANSLOCASE SUBUNIT SECE"/>
    <property type="match status" value="1"/>
</dbReference>
<dbReference type="GO" id="GO:0005886">
    <property type="term" value="C:plasma membrane"/>
    <property type="evidence" value="ECO:0007669"/>
    <property type="project" value="UniProtKB-SubCell"/>
</dbReference>
<accession>A0A6I3KF06</accession>
<keyword evidence="6 9" id="KW-1133">Transmembrane helix</keyword>
<keyword evidence="8 9" id="KW-0472">Membrane</keyword>
<dbReference type="PROSITE" id="PS01067">
    <property type="entry name" value="SECE_SEC61G"/>
    <property type="match status" value="1"/>
</dbReference>
<dbReference type="HAMAP" id="MF_00422">
    <property type="entry name" value="SecE"/>
    <property type="match status" value="1"/>
</dbReference>
<dbReference type="Pfam" id="PF00584">
    <property type="entry name" value="SecE"/>
    <property type="match status" value="1"/>
</dbReference>
<dbReference type="GO" id="GO:0043952">
    <property type="term" value="P:protein transport by the Sec complex"/>
    <property type="evidence" value="ECO:0007669"/>
    <property type="project" value="UniProtKB-UniRule"/>
</dbReference>
<dbReference type="AlphaFoldDB" id="A0A6I3KF06"/>
<comment type="similarity">
    <text evidence="9">Belongs to the SecE/SEC61-gamma family.</text>
</comment>